<evidence type="ECO:0000313" key="4">
    <source>
        <dbReference type="EMBL" id="HIR59006.1"/>
    </source>
</evidence>
<evidence type="ECO:0000256" key="2">
    <source>
        <dbReference type="ARBA" id="ARBA00022801"/>
    </source>
</evidence>
<reference evidence="4" key="1">
    <citation type="submission" date="2020-10" db="EMBL/GenBank/DDBJ databases">
        <authorList>
            <person name="Gilroy R."/>
        </authorList>
    </citation>
    <scope>NUCLEOTIDE SEQUENCE</scope>
    <source>
        <strain evidence="4">CHK184-20233</strain>
    </source>
</reference>
<dbReference type="InterPro" id="IPR020084">
    <property type="entry name" value="NUDIX_hydrolase_CS"/>
</dbReference>
<organism evidence="4 5">
    <name type="scientific">Candidatus Onthousia excrementipullorum</name>
    <dbReference type="NCBI Taxonomy" id="2840884"/>
    <lineage>
        <taxon>Bacteria</taxon>
        <taxon>Bacillati</taxon>
        <taxon>Bacillota</taxon>
        <taxon>Bacilli</taxon>
        <taxon>Candidatus Onthousia</taxon>
    </lineage>
</organism>
<dbReference type="Pfam" id="PF00293">
    <property type="entry name" value="NUDIX"/>
    <property type="match status" value="1"/>
</dbReference>
<dbReference type="InterPro" id="IPR000086">
    <property type="entry name" value="NUDIX_hydrolase_dom"/>
</dbReference>
<feature type="domain" description="Nudix hydrolase" evidence="3">
    <location>
        <begin position="11"/>
        <end position="145"/>
    </location>
</feature>
<dbReference type="Proteomes" id="UP000824232">
    <property type="component" value="Unassembled WGS sequence"/>
</dbReference>
<evidence type="ECO:0000259" key="3">
    <source>
        <dbReference type="PROSITE" id="PS51462"/>
    </source>
</evidence>
<evidence type="ECO:0000313" key="5">
    <source>
        <dbReference type="Proteomes" id="UP000824232"/>
    </source>
</evidence>
<sequence length="161" mass="18859">MDLEFIRDDFKFSARVSALIYNDNQSKILLFNVKGRSYYALPGGKILELEESLNAIKREIKEELGWDNLEFSFFALSEEFVNDKGYNNHQLNIIYKAIYKNPINEIKFKGLEGEWINFEWVDIDKIEQYNIFPKGIKAVILNKNPSNHFVDNLIAKSNLNE</sequence>
<dbReference type="GO" id="GO:0016787">
    <property type="term" value="F:hydrolase activity"/>
    <property type="evidence" value="ECO:0007669"/>
    <property type="project" value="UniProtKB-KW"/>
</dbReference>
<name>A0A9D1DU17_9FIRM</name>
<comment type="caution">
    <text evidence="4">The sequence shown here is derived from an EMBL/GenBank/DDBJ whole genome shotgun (WGS) entry which is preliminary data.</text>
</comment>
<protein>
    <submittedName>
        <fullName evidence="4">NUDIX domain-containing protein</fullName>
    </submittedName>
</protein>
<keyword evidence="2" id="KW-0378">Hydrolase</keyword>
<gene>
    <name evidence="4" type="ORF">IAB38_03050</name>
</gene>
<dbReference type="PROSITE" id="PS00893">
    <property type="entry name" value="NUDIX_BOX"/>
    <property type="match status" value="1"/>
</dbReference>
<dbReference type="PROSITE" id="PS51462">
    <property type="entry name" value="NUDIX"/>
    <property type="match status" value="1"/>
</dbReference>
<dbReference type="InterPro" id="IPR015797">
    <property type="entry name" value="NUDIX_hydrolase-like_dom_sf"/>
</dbReference>
<accession>A0A9D1DU17</accession>
<dbReference type="PANTHER" id="PTHR43046">
    <property type="entry name" value="GDP-MANNOSE MANNOSYL HYDROLASE"/>
    <property type="match status" value="1"/>
</dbReference>
<dbReference type="EMBL" id="DVHC01000030">
    <property type="protein sequence ID" value="HIR59006.1"/>
    <property type="molecule type" value="Genomic_DNA"/>
</dbReference>
<reference evidence="4" key="2">
    <citation type="journal article" date="2021" name="PeerJ">
        <title>Extensive microbial diversity within the chicken gut microbiome revealed by metagenomics and culture.</title>
        <authorList>
            <person name="Gilroy R."/>
            <person name="Ravi A."/>
            <person name="Getino M."/>
            <person name="Pursley I."/>
            <person name="Horton D.L."/>
            <person name="Alikhan N.F."/>
            <person name="Baker D."/>
            <person name="Gharbi K."/>
            <person name="Hall N."/>
            <person name="Watson M."/>
            <person name="Adriaenssens E.M."/>
            <person name="Foster-Nyarko E."/>
            <person name="Jarju S."/>
            <person name="Secka A."/>
            <person name="Antonio M."/>
            <person name="Oren A."/>
            <person name="Chaudhuri R.R."/>
            <person name="La Ragione R."/>
            <person name="Hildebrand F."/>
            <person name="Pallen M.J."/>
        </authorList>
    </citation>
    <scope>NUCLEOTIDE SEQUENCE</scope>
    <source>
        <strain evidence="4">CHK184-20233</strain>
    </source>
</reference>
<dbReference type="PANTHER" id="PTHR43046:SF14">
    <property type="entry name" value="MUTT_NUDIX FAMILY PROTEIN"/>
    <property type="match status" value="1"/>
</dbReference>
<dbReference type="AlphaFoldDB" id="A0A9D1DU17"/>
<proteinExistence type="predicted"/>
<evidence type="ECO:0000256" key="1">
    <source>
        <dbReference type="ARBA" id="ARBA00001946"/>
    </source>
</evidence>
<comment type="cofactor">
    <cofactor evidence="1">
        <name>Mg(2+)</name>
        <dbReference type="ChEBI" id="CHEBI:18420"/>
    </cofactor>
</comment>
<dbReference type="Gene3D" id="3.90.79.10">
    <property type="entry name" value="Nucleoside Triphosphate Pyrophosphohydrolase"/>
    <property type="match status" value="1"/>
</dbReference>
<dbReference type="SUPFAM" id="SSF55811">
    <property type="entry name" value="Nudix"/>
    <property type="match status" value="1"/>
</dbReference>